<dbReference type="Proteomes" id="UP000799439">
    <property type="component" value="Unassembled WGS sequence"/>
</dbReference>
<feature type="region of interest" description="Disordered" evidence="1">
    <location>
        <begin position="24"/>
        <end position="52"/>
    </location>
</feature>
<name>A0A9P4J511_9PEZI</name>
<keyword evidence="3" id="KW-1185">Reference proteome</keyword>
<sequence>MHDADAPLGKGWLWALHWRRPEMEEARGGGRGGGKSWEQRGHREGQGGRSPVSRIAAPCVLPRCKFVQVHACRTTELRRSLGWTVHPGRTFKGPGGGKYVTWSTGPRDTSRESPSVSSRTTVAAWHTTETTMRESKEETRKNRVKEVAARQGREYGKWLAGRQQSLHQLQPIHPGNRHRSLSSRAAEGKGIEQSTRRRRPGGALKAAKGAASAGNAGRADRHAPED</sequence>
<organism evidence="2 3">
    <name type="scientific">Myriangium duriaei CBS 260.36</name>
    <dbReference type="NCBI Taxonomy" id="1168546"/>
    <lineage>
        <taxon>Eukaryota</taxon>
        <taxon>Fungi</taxon>
        <taxon>Dikarya</taxon>
        <taxon>Ascomycota</taxon>
        <taxon>Pezizomycotina</taxon>
        <taxon>Dothideomycetes</taxon>
        <taxon>Dothideomycetidae</taxon>
        <taxon>Myriangiales</taxon>
        <taxon>Myriangiaceae</taxon>
        <taxon>Myriangium</taxon>
    </lineage>
</organism>
<gene>
    <name evidence="2" type="ORF">K461DRAFT_148713</name>
</gene>
<feature type="region of interest" description="Disordered" evidence="1">
    <location>
        <begin position="129"/>
        <end position="150"/>
    </location>
</feature>
<evidence type="ECO:0000313" key="3">
    <source>
        <dbReference type="Proteomes" id="UP000799439"/>
    </source>
</evidence>
<evidence type="ECO:0000313" key="2">
    <source>
        <dbReference type="EMBL" id="KAF2152538.1"/>
    </source>
</evidence>
<dbReference type="EMBL" id="ML996086">
    <property type="protein sequence ID" value="KAF2152538.1"/>
    <property type="molecule type" value="Genomic_DNA"/>
</dbReference>
<dbReference type="AlphaFoldDB" id="A0A9P4J511"/>
<feature type="compositionally biased region" description="Basic and acidic residues" evidence="1">
    <location>
        <begin position="37"/>
        <end position="46"/>
    </location>
</feature>
<protein>
    <submittedName>
        <fullName evidence="2">Uncharacterized protein</fullName>
    </submittedName>
</protein>
<evidence type="ECO:0000256" key="1">
    <source>
        <dbReference type="SAM" id="MobiDB-lite"/>
    </source>
</evidence>
<feature type="region of interest" description="Disordered" evidence="1">
    <location>
        <begin position="168"/>
        <end position="226"/>
    </location>
</feature>
<proteinExistence type="predicted"/>
<comment type="caution">
    <text evidence="2">The sequence shown here is derived from an EMBL/GenBank/DDBJ whole genome shotgun (WGS) entry which is preliminary data.</text>
</comment>
<feature type="compositionally biased region" description="Basic and acidic residues" evidence="1">
    <location>
        <begin position="131"/>
        <end position="150"/>
    </location>
</feature>
<accession>A0A9P4J511</accession>
<reference evidence="2" key="1">
    <citation type="journal article" date="2020" name="Stud. Mycol.">
        <title>101 Dothideomycetes genomes: a test case for predicting lifestyles and emergence of pathogens.</title>
        <authorList>
            <person name="Haridas S."/>
            <person name="Albert R."/>
            <person name="Binder M."/>
            <person name="Bloem J."/>
            <person name="Labutti K."/>
            <person name="Salamov A."/>
            <person name="Andreopoulos B."/>
            <person name="Baker S."/>
            <person name="Barry K."/>
            <person name="Bills G."/>
            <person name="Bluhm B."/>
            <person name="Cannon C."/>
            <person name="Castanera R."/>
            <person name="Culley D."/>
            <person name="Daum C."/>
            <person name="Ezra D."/>
            <person name="Gonzalez J."/>
            <person name="Henrissat B."/>
            <person name="Kuo A."/>
            <person name="Liang C."/>
            <person name="Lipzen A."/>
            <person name="Lutzoni F."/>
            <person name="Magnuson J."/>
            <person name="Mondo S."/>
            <person name="Nolan M."/>
            <person name="Ohm R."/>
            <person name="Pangilinan J."/>
            <person name="Park H.-J."/>
            <person name="Ramirez L."/>
            <person name="Alfaro M."/>
            <person name="Sun H."/>
            <person name="Tritt A."/>
            <person name="Yoshinaga Y."/>
            <person name="Zwiers L.-H."/>
            <person name="Turgeon B."/>
            <person name="Goodwin S."/>
            <person name="Spatafora J."/>
            <person name="Crous P."/>
            <person name="Grigoriev I."/>
        </authorList>
    </citation>
    <scope>NUCLEOTIDE SEQUENCE</scope>
    <source>
        <strain evidence="2">CBS 260.36</strain>
    </source>
</reference>
<feature type="compositionally biased region" description="Low complexity" evidence="1">
    <location>
        <begin position="201"/>
        <end position="217"/>
    </location>
</feature>